<dbReference type="AlphaFoldDB" id="A0AA39UJA8"/>
<organism evidence="1 2">
    <name type="scientific">Armillaria luteobubalina</name>
    <dbReference type="NCBI Taxonomy" id="153913"/>
    <lineage>
        <taxon>Eukaryota</taxon>
        <taxon>Fungi</taxon>
        <taxon>Dikarya</taxon>
        <taxon>Basidiomycota</taxon>
        <taxon>Agaricomycotina</taxon>
        <taxon>Agaricomycetes</taxon>
        <taxon>Agaricomycetidae</taxon>
        <taxon>Agaricales</taxon>
        <taxon>Marasmiineae</taxon>
        <taxon>Physalacriaceae</taxon>
        <taxon>Armillaria</taxon>
    </lineage>
</organism>
<proteinExistence type="predicted"/>
<protein>
    <recommendedName>
        <fullName evidence="3">F-box domain-containing protein</fullName>
    </recommendedName>
</protein>
<evidence type="ECO:0000313" key="2">
    <source>
        <dbReference type="Proteomes" id="UP001175228"/>
    </source>
</evidence>
<gene>
    <name evidence="1" type="ORF">EDD18DRAFT_539210</name>
</gene>
<comment type="caution">
    <text evidence="1">The sequence shown here is derived from an EMBL/GenBank/DDBJ whole genome shotgun (WGS) entry which is preliminary data.</text>
</comment>
<sequence>MAYIPTKKTDFDTRLAPLLPDYSHVPPDARITELLQTNAPPTTIERDRLEATLSETPVHVAELDSLIDLTTSLLHYLINDRNQALENQANAKKILSPSRQIPPGLLTDIFIRCLPLYGRRTPLDPRALPWTLSHVCRNWRVVAIATPELWSIIYLSFVDDRFLNGSRTQEAAFMLGVFLDRARPHDLEVEIWLKDGIYAHPAFPVLLPSVRYWKSLDIFGGSADLGFLSPCRGFFDRLETALVWGEHHGGSEAIDTFAVAPRLRSFTKIFDAPFLLPANLVEFDDGNLFNENTCTTLRQLVNIQTLSLSCSPYSSESPRIRLPRASQLELRVVGQTTGLTSVTYNNFDLPSLTHLKVMFYSLQLMVPRPVPQPMHSSTVTRLTVTWSLSHPHKFSAVDIEQHLSSYNTLRNLCCFTIKDCPNIRPFLLALSIRSGKNVIFPKLSKVDIIWERDAGLSEDALDMHILVELIQSRRDQGALREFNMKWERRLVNDDADTRSRWQQVSAPGGGIQISASIKGLEANSL</sequence>
<reference evidence="1" key="1">
    <citation type="submission" date="2023-06" db="EMBL/GenBank/DDBJ databases">
        <authorList>
            <consortium name="Lawrence Berkeley National Laboratory"/>
            <person name="Ahrendt S."/>
            <person name="Sahu N."/>
            <person name="Indic B."/>
            <person name="Wong-Bajracharya J."/>
            <person name="Merenyi Z."/>
            <person name="Ke H.-M."/>
            <person name="Monk M."/>
            <person name="Kocsube S."/>
            <person name="Drula E."/>
            <person name="Lipzen A."/>
            <person name="Balint B."/>
            <person name="Henrissat B."/>
            <person name="Andreopoulos B."/>
            <person name="Martin F.M."/>
            <person name="Harder C.B."/>
            <person name="Rigling D."/>
            <person name="Ford K.L."/>
            <person name="Foster G.D."/>
            <person name="Pangilinan J."/>
            <person name="Papanicolaou A."/>
            <person name="Barry K."/>
            <person name="LaButti K."/>
            <person name="Viragh M."/>
            <person name="Koriabine M."/>
            <person name="Yan M."/>
            <person name="Riley R."/>
            <person name="Champramary S."/>
            <person name="Plett K.L."/>
            <person name="Tsai I.J."/>
            <person name="Slot J."/>
            <person name="Sipos G."/>
            <person name="Plett J."/>
            <person name="Nagy L.G."/>
            <person name="Grigoriev I.V."/>
        </authorList>
    </citation>
    <scope>NUCLEOTIDE SEQUENCE</scope>
    <source>
        <strain evidence="1">HWK02</strain>
    </source>
</reference>
<evidence type="ECO:0000313" key="1">
    <source>
        <dbReference type="EMBL" id="KAK0491697.1"/>
    </source>
</evidence>
<accession>A0AA39UJA8</accession>
<dbReference type="Proteomes" id="UP001175228">
    <property type="component" value="Unassembled WGS sequence"/>
</dbReference>
<evidence type="ECO:0008006" key="3">
    <source>
        <dbReference type="Google" id="ProtNLM"/>
    </source>
</evidence>
<dbReference type="EMBL" id="JAUEPU010000033">
    <property type="protein sequence ID" value="KAK0491697.1"/>
    <property type="molecule type" value="Genomic_DNA"/>
</dbReference>
<name>A0AA39UJA8_9AGAR</name>
<keyword evidence="2" id="KW-1185">Reference proteome</keyword>